<evidence type="ECO:0000313" key="1">
    <source>
        <dbReference type="EMBL" id="SPE32459.1"/>
    </source>
</evidence>
<dbReference type="Proteomes" id="UP000239735">
    <property type="component" value="Unassembled WGS sequence"/>
</dbReference>
<protein>
    <submittedName>
        <fullName evidence="1">Uncharacterized protein</fullName>
    </submittedName>
</protein>
<gene>
    <name evidence="1" type="ORF">SBA5_980029</name>
</gene>
<name>A0A2N9MAH6_9BACT</name>
<accession>A0A2N9MAH6</accession>
<evidence type="ECO:0000313" key="2">
    <source>
        <dbReference type="Proteomes" id="UP000239735"/>
    </source>
</evidence>
<dbReference type="EMBL" id="OKRB01000161">
    <property type="protein sequence ID" value="SPE32459.1"/>
    <property type="molecule type" value="Genomic_DNA"/>
</dbReference>
<organism evidence="1 2">
    <name type="scientific">Candidatus Sulfuritelmatomonas gaucii</name>
    <dbReference type="NCBI Taxonomy" id="2043161"/>
    <lineage>
        <taxon>Bacteria</taxon>
        <taxon>Pseudomonadati</taxon>
        <taxon>Acidobacteriota</taxon>
        <taxon>Terriglobia</taxon>
        <taxon>Terriglobales</taxon>
        <taxon>Acidobacteriaceae</taxon>
        <taxon>Candidatus Sulfuritelmatomonas</taxon>
    </lineage>
</organism>
<dbReference type="AlphaFoldDB" id="A0A2N9MAH6"/>
<proteinExistence type="predicted"/>
<reference evidence="2" key="1">
    <citation type="submission" date="2018-02" db="EMBL/GenBank/DDBJ databases">
        <authorList>
            <person name="Hausmann B."/>
        </authorList>
    </citation>
    <scope>NUCLEOTIDE SEQUENCE [LARGE SCALE GENOMIC DNA]</scope>
    <source>
        <strain evidence="2">Peat soil MAG SbA5</strain>
    </source>
</reference>
<sequence length="73" mass="7999">MPSWMYVAFDPSEFIVPQACLARIWLAQKYHVGSSDVAFGTSDQMTATLEQILAYAPGVQWSGCALMVVNADL</sequence>